<evidence type="ECO:0000256" key="7">
    <source>
        <dbReference type="ARBA" id="ARBA00022917"/>
    </source>
</evidence>
<evidence type="ECO:0000313" key="12">
    <source>
        <dbReference type="EMBL" id="ERP38900.1"/>
    </source>
</evidence>
<dbReference type="RefSeq" id="WP_022636199.1">
    <property type="nucleotide sequence ID" value="NZ_ASJR01000004.1"/>
</dbReference>
<evidence type="ECO:0000256" key="4">
    <source>
        <dbReference type="ARBA" id="ARBA00022598"/>
    </source>
</evidence>
<dbReference type="eggNOG" id="COG0442">
    <property type="taxonomic scope" value="Bacteria"/>
</dbReference>
<dbReference type="InterPro" id="IPR007214">
    <property type="entry name" value="YbaK/aa-tRNA-synth-assoc-dom"/>
</dbReference>
<dbReference type="GO" id="GO:0005524">
    <property type="term" value="F:ATP binding"/>
    <property type="evidence" value="ECO:0007669"/>
    <property type="project" value="UniProtKB-UniRule"/>
</dbReference>
<comment type="subunit">
    <text evidence="2 10">Homodimer.</text>
</comment>
<dbReference type="PANTHER" id="PTHR42753:SF2">
    <property type="entry name" value="PROLINE--TRNA LIGASE"/>
    <property type="match status" value="1"/>
</dbReference>
<name>U7D7H0_9BACT</name>
<dbReference type="CDD" id="cd00779">
    <property type="entry name" value="ProRS_core_prok"/>
    <property type="match status" value="1"/>
</dbReference>
<dbReference type="Gene3D" id="3.90.960.10">
    <property type="entry name" value="YbaK/aminoacyl-tRNA synthetase-associated domain"/>
    <property type="match status" value="1"/>
</dbReference>
<evidence type="ECO:0000256" key="3">
    <source>
        <dbReference type="ARBA" id="ARBA00022490"/>
    </source>
</evidence>
<comment type="similarity">
    <text evidence="10">Belongs to the class-II aminoacyl-tRNA synthetase family. ProS type 1 subfamily.</text>
</comment>
<dbReference type="InterPro" id="IPR002316">
    <property type="entry name" value="Pro-tRNA-ligase_IIa"/>
</dbReference>
<dbReference type="HAMAP" id="MF_01569">
    <property type="entry name" value="Pro_tRNA_synth_type1"/>
    <property type="match status" value="1"/>
</dbReference>
<evidence type="ECO:0000256" key="5">
    <source>
        <dbReference type="ARBA" id="ARBA00022741"/>
    </source>
</evidence>
<evidence type="ECO:0000256" key="9">
    <source>
        <dbReference type="ARBA" id="ARBA00047671"/>
    </source>
</evidence>
<dbReference type="InterPro" id="IPR050062">
    <property type="entry name" value="Pro-tRNA_synthetase"/>
</dbReference>
<dbReference type="AlphaFoldDB" id="U7D7H0"/>
<dbReference type="CDD" id="cd04334">
    <property type="entry name" value="ProRS-INS"/>
    <property type="match status" value="1"/>
</dbReference>
<dbReference type="InterPro" id="IPR033730">
    <property type="entry name" value="ProRS_core_prok"/>
</dbReference>
<dbReference type="NCBIfam" id="TIGR00409">
    <property type="entry name" value="proS_fam_II"/>
    <property type="match status" value="1"/>
</dbReference>
<comment type="domain">
    <text evidence="10">Consists of three domains: the N-terminal catalytic domain, the editing domain and the C-terminal anticodon-binding domain.</text>
</comment>
<dbReference type="Pfam" id="PF00587">
    <property type="entry name" value="tRNA-synt_2b"/>
    <property type="match status" value="1"/>
</dbReference>
<dbReference type="PROSITE" id="PS50862">
    <property type="entry name" value="AA_TRNA_LIGASE_II"/>
    <property type="match status" value="1"/>
</dbReference>
<comment type="caution">
    <text evidence="12">The sequence shown here is derived from an EMBL/GenBank/DDBJ whole genome shotgun (WGS) entry which is preliminary data.</text>
</comment>
<dbReference type="GO" id="GO:0002161">
    <property type="term" value="F:aminoacyl-tRNA deacylase activity"/>
    <property type="evidence" value="ECO:0007669"/>
    <property type="project" value="InterPro"/>
</dbReference>
<dbReference type="OrthoDB" id="9809052at2"/>
<dbReference type="Pfam" id="PF04073">
    <property type="entry name" value="tRNA_edit"/>
    <property type="match status" value="1"/>
</dbReference>
<dbReference type="InterPro" id="IPR002314">
    <property type="entry name" value="aa-tRNA-synt_IIb"/>
</dbReference>
<reference evidence="12 13" key="1">
    <citation type="journal article" date="2013" name="Environ. Microbiol.">
        <title>Genome analysis of Chitinivibrio alkaliphilus gen. nov., sp. nov., a novel extremely haloalkaliphilic anaerobic chitinolytic bacterium from the candidate phylum Termite Group 3.</title>
        <authorList>
            <person name="Sorokin D.Y."/>
            <person name="Gumerov V.M."/>
            <person name="Rakitin A.L."/>
            <person name="Beletsky A.V."/>
            <person name="Damste J.S."/>
            <person name="Muyzer G."/>
            <person name="Mardanov A.V."/>
            <person name="Ravin N.V."/>
        </authorList>
    </citation>
    <scope>NUCLEOTIDE SEQUENCE [LARGE SCALE GENOMIC DNA]</scope>
    <source>
        <strain evidence="12 13">ACht1</strain>
    </source>
</reference>
<dbReference type="GO" id="GO:0004827">
    <property type="term" value="F:proline-tRNA ligase activity"/>
    <property type="evidence" value="ECO:0007669"/>
    <property type="project" value="UniProtKB-UniRule"/>
</dbReference>
<dbReference type="PANTHER" id="PTHR42753">
    <property type="entry name" value="MITOCHONDRIAL RIBOSOME PROTEIN L39/PROLYL-TRNA LIGASE FAMILY MEMBER"/>
    <property type="match status" value="1"/>
</dbReference>
<dbReference type="GO" id="GO:0006433">
    <property type="term" value="P:prolyl-tRNA aminoacylation"/>
    <property type="evidence" value="ECO:0007669"/>
    <property type="project" value="UniProtKB-UniRule"/>
</dbReference>
<comment type="subcellular location">
    <subcellularLocation>
        <location evidence="1 10">Cytoplasm</location>
    </subcellularLocation>
</comment>
<evidence type="ECO:0000256" key="2">
    <source>
        <dbReference type="ARBA" id="ARBA00011738"/>
    </source>
</evidence>
<dbReference type="Proteomes" id="UP000017148">
    <property type="component" value="Unassembled WGS sequence"/>
</dbReference>
<dbReference type="PATRIC" id="fig|1313304.3.peg.652"/>
<evidence type="ECO:0000259" key="11">
    <source>
        <dbReference type="PROSITE" id="PS50862"/>
    </source>
</evidence>
<dbReference type="Pfam" id="PF03129">
    <property type="entry name" value="HGTP_anticodon"/>
    <property type="match status" value="1"/>
</dbReference>
<evidence type="ECO:0000256" key="6">
    <source>
        <dbReference type="ARBA" id="ARBA00022840"/>
    </source>
</evidence>
<dbReference type="NCBIfam" id="NF006625">
    <property type="entry name" value="PRK09194.1"/>
    <property type="match status" value="1"/>
</dbReference>
<dbReference type="Gene3D" id="3.30.930.10">
    <property type="entry name" value="Bira Bifunctional Protein, Domain 2"/>
    <property type="match status" value="2"/>
</dbReference>
<keyword evidence="13" id="KW-1185">Reference proteome</keyword>
<protein>
    <recommendedName>
        <fullName evidence="10">Proline--tRNA ligase</fullName>
        <ecNumber evidence="10">6.1.1.15</ecNumber>
    </recommendedName>
    <alternativeName>
        <fullName evidence="10">Prolyl-tRNA synthetase</fullName>
        <shortName evidence="10">ProRS</shortName>
    </alternativeName>
</protein>
<dbReference type="InterPro" id="IPR004500">
    <property type="entry name" value="Pro-tRNA-synth_IIa_bac-type"/>
</dbReference>
<dbReference type="InterPro" id="IPR036754">
    <property type="entry name" value="YbaK/aa-tRNA-synt-asso_dom_sf"/>
</dbReference>
<gene>
    <name evidence="10" type="primary">proS</name>
    <name evidence="12" type="ORF">CALK_0678</name>
</gene>
<comment type="function">
    <text evidence="10">Catalyzes the attachment of proline to tRNA(Pro) in a two-step reaction: proline is first activated by ATP to form Pro-AMP and then transferred to the acceptor end of tRNA(Pro). As ProRS can inadvertently accommodate and process non-cognate amino acids such as alanine and cysteine, to avoid such errors it has two additional distinct editing activities against alanine. One activity is designated as 'pretransfer' editing and involves the tRNA(Pro)-independent hydrolysis of activated Ala-AMP. The other activity is designated 'posttransfer' editing and involves deacylation of mischarged Ala-tRNA(Pro). The misacylated Cys-tRNA(Pro) is not edited by ProRS.</text>
</comment>
<dbReference type="InterPro" id="IPR044140">
    <property type="entry name" value="ProRS_anticodon_short"/>
</dbReference>
<keyword evidence="3 10" id="KW-0963">Cytoplasm</keyword>
<evidence type="ECO:0000256" key="1">
    <source>
        <dbReference type="ARBA" id="ARBA00004496"/>
    </source>
</evidence>
<keyword evidence="7 10" id="KW-0648">Protein biosynthesis</keyword>
<keyword evidence="5 10" id="KW-0547">Nucleotide-binding</keyword>
<comment type="catalytic activity">
    <reaction evidence="9 10">
        <text>tRNA(Pro) + L-proline + ATP = L-prolyl-tRNA(Pro) + AMP + diphosphate</text>
        <dbReference type="Rhea" id="RHEA:14305"/>
        <dbReference type="Rhea" id="RHEA-COMP:9700"/>
        <dbReference type="Rhea" id="RHEA-COMP:9702"/>
        <dbReference type="ChEBI" id="CHEBI:30616"/>
        <dbReference type="ChEBI" id="CHEBI:33019"/>
        <dbReference type="ChEBI" id="CHEBI:60039"/>
        <dbReference type="ChEBI" id="CHEBI:78442"/>
        <dbReference type="ChEBI" id="CHEBI:78532"/>
        <dbReference type="ChEBI" id="CHEBI:456215"/>
        <dbReference type="EC" id="6.1.1.15"/>
    </reaction>
</comment>
<dbReference type="EMBL" id="ASJR01000004">
    <property type="protein sequence ID" value="ERP38900.1"/>
    <property type="molecule type" value="Genomic_DNA"/>
</dbReference>
<dbReference type="SUPFAM" id="SSF55826">
    <property type="entry name" value="YbaK/ProRS associated domain"/>
    <property type="match status" value="1"/>
</dbReference>
<evidence type="ECO:0000256" key="8">
    <source>
        <dbReference type="ARBA" id="ARBA00023146"/>
    </source>
</evidence>
<dbReference type="Gene3D" id="3.40.50.800">
    <property type="entry name" value="Anticodon-binding domain"/>
    <property type="match status" value="1"/>
</dbReference>
<dbReference type="GO" id="GO:0005829">
    <property type="term" value="C:cytosol"/>
    <property type="evidence" value="ECO:0007669"/>
    <property type="project" value="TreeGrafter"/>
</dbReference>
<dbReference type="InterPro" id="IPR045864">
    <property type="entry name" value="aa-tRNA-synth_II/BPL/LPL"/>
</dbReference>
<evidence type="ECO:0000256" key="10">
    <source>
        <dbReference type="HAMAP-Rule" id="MF_01569"/>
    </source>
</evidence>
<evidence type="ECO:0000313" key="13">
    <source>
        <dbReference type="Proteomes" id="UP000017148"/>
    </source>
</evidence>
<organism evidence="12 13">
    <name type="scientific">Chitinivibrio alkaliphilus ACht1</name>
    <dbReference type="NCBI Taxonomy" id="1313304"/>
    <lineage>
        <taxon>Bacteria</taxon>
        <taxon>Pseudomonadati</taxon>
        <taxon>Fibrobacterota</taxon>
        <taxon>Chitinivibrionia</taxon>
        <taxon>Chitinivibrionales</taxon>
        <taxon>Chitinivibrionaceae</taxon>
        <taxon>Chitinivibrio</taxon>
    </lineage>
</organism>
<keyword evidence="4 10" id="KW-0436">Ligase</keyword>
<dbReference type="EC" id="6.1.1.15" evidence="10"/>
<keyword evidence="6 10" id="KW-0067">ATP-binding</keyword>
<dbReference type="PRINTS" id="PR01046">
    <property type="entry name" value="TRNASYNTHPRO"/>
</dbReference>
<dbReference type="SUPFAM" id="SSF55681">
    <property type="entry name" value="Class II aaRS and biotin synthetases"/>
    <property type="match status" value="1"/>
</dbReference>
<keyword evidence="8 10" id="KW-0030">Aminoacyl-tRNA synthetase</keyword>
<dbReference type="InterPro" id="IPR004154">
    <property type="entry name" value="Anticodon-bd"/>
</dbReference>
<dbReference type="InterPro" id="IPR023717">
    <property type="entry name" value="Pro-tRNA-Synthase_IIa_type1"/>
</dbReference>
<dbReference type="STRING" id="1313304.CALK_0678"/>
<dbReference type="SUPFAM" id="SSF52954">
    <property type="entry name" value="Class II aaRS ABD-related"/>
    <property type="match status" value="1"/>
</dbReference>
<dbReference type="FunFam" id="3.30.930.10:FF:000066">
    <property type="entry name" value="Proline--tRNA ligase"/>
    <property type="match status" value="1"/>
</dbReference>
<dbReference type="CDD" id="cd00861">
    <property type="entry name" value="ProRS_anticodon_short"/>
    <property type="match status" value="1"/>
</dbReference>
<feature type="domain" description="Aminoacyl-transfer RNA synthetases class-II family profile" evidence="11">
    <location>
        <begin position="34"/>
        <end position="466"/>
    </location>
</feature>
<dbReference type="InterPro" id="IPR006195">
    <property type="entry name" value="aa-tRNA-synth_II"/>
</dbReference>
<proteinExistence type="inferred from homology"/>
<sequence>MYWKNAFIYTLREDPSEAEIISHKLMIRAGMISKVSSGIYNYLPLGLRVIRNIERIIREEMEAAGAAELLMPAVVPASLWQESGRWDLYGRELLRVKDRKDNEFCIGPTHEEVVVDIVRRSVKSYKDLPLNVYQIQSKFRDEIRPRFGLMRGREFIMKDAYSFHASDVCLEKTYQLMKQVYTNIFSRFGLDFRPVEADSGAIGGDVTHEFHVLADSGEDKIIFCPECDYAANVEKAAAQRDTHFGASLEEIAQPEHVETPNKKTIDEVSEYLGIAPHMTVKMLVYKREDDSLVGVLIRGDLTLNEVKLKNHICAEYIELPYDEELSVAGLVPGYMGPLGLDHTLPIFADYSVKNMEHAVVGGNKEGVHTRNVSPRRDLSHLEYGDFAMADAGDSCRCGGTLDSCRGIEVGQVFKLQKKYTSSMGMSFLTAEGKADTPTMGCYGIGVGRTAAAAVEQNFDSDGIVWPEEIAPYAVLLISLDPKDAEVAQLTKTLHDTWENRGIDVLVDDRKERPGVKFKDADLIGIPHQIIIGKKSLKKGQVEYKNRRKKEKQSLGIDAVAEHILSLCTADKNE</sequence>
<dbReference type="InterPro" id="IPR036621">
    <property type="entry name" value="Anticodon-bd_dom_sf"/>
</dbReference>
<accession>U7D7H0</accession>